<dbReference type="InterPro" id="IPR013406">
    <property type="entry name" value="CHP02574_addiction_mod"/>
</dbReference>
<protein>
    <submittedName>
        <fullName evidence="1">Addiction module antitoxin RelB</fullName>
    </submittedName>
</protein>
<name>A0A2W4RN75_9GAMM</name>
<dbReference type="EMBL" id="QJPH01000154">
    <property type="protein sequence ID" value="PZN84443.1"/>
    <property type="molecule type" value="Genomic_DNA"/>
</dbReference>
<evidence type="ECO:0000313" key="1">
    <source>
        <dbReference type="EMBL" id="PZN84443.1"/>
    </source>
</evidence>
<dbReference type="Pfam" id="PF09720">
    <property type="entry name" value="Unstab_antitox"/>
    <property type="match status" value="1"/>
</dbReference>
<comment type="caution">
    <text evidence="1">The sequence shown here is derived from an EMBL/GenBank/DDBJ whole genome shotgun (WGS) entry which is preliminary data.</text>
</comment>
<evidence type="ECO:0000313" key="2">
    <source>
        <dbReference type="Proteomes" id="UP000249396"/>
    </source>
</evidence>
<organism evidence="1 2">
    <name type="scientific">Candidatus Methylumidiphilus alinenensis</name>
    <dbReference type="NCBI Taxonomy" id="2202197"/>
    <lineage>
        <taxon>Bacteria</taxon>
        <taxon>Pseudomonadati</taxon>
        <taxon>Pseudomonadota</taxon>
        <taxon>Gammaproteobacteria</taxon>
        <taxon>Methylococcales</taxon>
        <taxon>Candidatus Methylumidiphilus</taxon>
    </lineage>
</organism>
<accession>A0A2W4RN75</accession>
<dbReference type="AlphaFoldDB" id="A0A2W4RN75"/>
<dbReference type="Proteomes" id="UP000249396">
    <property type="component" value="Unassembled WGS sequence"/>
</dbReference>
<proteinExistence type="predicted"/>
<gene>
    <name evidence="1" type="ORF">DM484_02925</name>
</gene>
<dbReference type="NCBIfam" id="TIGR02574">
    <property type="entry name" value="stabl_TIGR02574"/>
    <property type="match status" value="1"/>
</dbReference>
<sequence length="75" mass="8205">MIHSVEQLEAELLQLPIGERARLAERLITSLDEEAEVEAAWSNEVQRRLAAFDAGEAASFPAEEVIAEALGRCLA</sequence>
<reference evidence="1 2" key="1">
    <citation type="journal article" date="2018" name="Aquat. Microb. Ecol.">
        <title>Gammaproteobacterial methanotrophs dominate.</title>
        <authorList>
            <person name="Rissanen A.J."/>
            <person name="Saarenheimo J."/>
            <person name="Tiirola M."/>
            <person name="Peura S."/>
            <person name="Aalto S.L."/>
            <person name="Karvinen A."/>
            <person name="Nykanen H."/>
        </authorList>
    </citation>
    <scope>NUCLEOTIDE SEQUENCE [LARGE SCALE GENOMIC DNA]</scope>
    <source>
        <strain evidence="1">AMbin10</strain>
    </source>
</reference>